<evidence type="ECO:0000256" key="1">
    <source>
        <dbReference type="ARBA" id="ARBA00004141"/>
    </source>
</evidence>
<keyword evidence="2 5" id="KW-0812">Transmembrane</keyword>
<evidence type="ECO:0000256" key="2">
    <source>
        <dbReference type="ARBA" id="ARBA00022692"/>
    </source>
</evidence>
<feature type="transmembrane region" description="Helical" evidence="5">
    <location>
        <begin position="334"/>
        <end position="351"/>
    </location>
</feature>
<feature type="transmembrane region" description="Helical" evidence="5">
    <location>
        <begin position="260"/>
        <end position="281"/>
    </location>
</feature>
<proteinExistence type="predicted"/>
<dbReference type="STRING" id="94130.A0A2Z6RZ40"/>
<dbReference type="InterPro" id="IPR012404">
    <property type="entry name" value="UCP036436"/>
</dbReference>
<reference evidence="6 7" key="1">
    <citation type="submission" date="2017-11" db="EMBL/GenBank/DDBJ databases">
        <title>The genome of Rhizophagus clarus HR1 reveals common genetic basis of auxotrophy among arbuscular mycorrhizal fungi.</title>
        <authorList>
            <person name="Kobayashi Y."/>
        </authorList>
    </citation>
    <scope>NUCLEOTIDE SEQUENCE [LARGE SCALE GENOMIC DNA]</scope>
    <source>
        <strain evidence="6 7">HR1</strain>
    </source>
</reference>
<dbReference type="PIRSF" id="PIRSF036436">
    <property type="entry name" value="UCP036436"/>
    <property type="match status" value="1"/>
</dbReference>
<sequence>MGTKTLFLTTGMLISGVCNTILNKYQDMTCVEDCDDPKKSKYFEQPVWQTFNMFVGETLCYILVYAILIWEYHQARKYVPLTVDGTLTAADSEGITVVEESENNVLTTKVEEELTGQRVFLFWLPTLCDICGTTLMNVGLIYTTASVYQMLRGAVVLFTGSFSVLFLRRRLYAYHWFSLFLVVLGVSIVGMSSILFPSAEKKIDSNSAHTSKGSTAIDASIGVFFVLFAQIFTASQFVIEEKIMEKYRVKPLRAVGLEGIFGLSTVAVGAIILHFAIGIHHPGGFFDISAGWNQILSFRQIWITGIAICFSIAFFNFFGLSVTRTLSATARSTIDTSRIVLVWIVSLFLGWESFSWFQVTGFVILVLGTFIFNNVIRPPPCFTVPSPNLQEIEPLLSEDHEHM</sequence>
<dbReference type="SUPFAM" id="SSF103481">
    <property type="entry name" value="Multidrug resistance efflux transporter EmrE"/>
    <property type="match status" value="1"/>
</dbReference>
<dbReference type="PANTHER" id="PTHR13146">
    <property type="match status" value="1"/>
</dbReference>
<dbReference type="Pfam" id="PF04142">
    <property type="entry name" value="Nuc_sug_transp"/>
    <property type="match status" value="1"/>
</dbReference>
<dbReference type="PANTHER" id="PTHR13146:SF0">
    <property type="entry name" value="SOLUTE CARRIER FAMILY 35 MEMBER F6"/>
    <property type="match status" value="1"/>
</dbReference>
<protein>
    <recommendedName>
        <fullName evidence="8">EamA domain-containing protein</fullName>
    </recommendedName>
</protein>
<dbReference type="GO" id="GO:0015165">
    <property type="term" value="F:pyrimidine nucleotide-sugar transmembrane transporter activity"/>
    <property type="evidence" value="ECO:0007669"/>
    <property type="project" value="InterPro"/>
</dbReference>
<feature type="transmembrane region" description="Helical" evidence="5">
    <location>
        <begin position="301"/>
        <end position="322"/>
    </location>
</feature>
<dbReference type="EMBL" id="BEXD01002124">
    <property type="protein sequence ID" value="GBB97078.1"/>
    <property type="molecule type" value="Genomic_DNA"/>
</dbReference>
<dbReference type="InterPro" id="IPR037185">
    <property type="entry name" value="EmrE-like"/>
</dbReference>
<feature type="transmembrane region" description="Helical" evidence="5">
    <location>
        <begin position="148"/>
        <end position="167"/>
    </location>
</feature>
<comment type="subcellular location">
    <subcellularLocation>
        <location evidence="1">Membrane</location>
        <topology evidence="1">Multi-pass membrane protein</topology>
    </subcellularLocation>
</comment>
<dbReference type="Proteomes" id="UP000247702">
    <property type="component" value="Unassembled WGS sequence"/>
</dbReference>
<feature type="transmembrane region" description="Helical" evidence="5">
    <location>
        <begin position="119"/>
        <end position="142"/>
    </location>
</feature>
<accession>A0A2Z6RZ40</accession>
<dbReference type="InterPro" id="IPR007271">
    <property type="entry name" value="Nuc_sug_transpt"/>
</dbReference>
<keyword evidence="7" id="KW-1185">Reference proteome</keyword>
<keyword evidence="3 5" id="KW-1133">Transmembrane helix</keyword>
<dbReference type="GO" id="GO:0000139">
    <property type="term" value="C:Golgi membrane"/>
    <property type="evidence" value="ECO:0007669"/>
    <property type="project" value="InterPro"/>
</dbReference>
<feature type="transmembrane region" description="Helical" evidence="5">
    <location>
        <begin position="174"/>
        <end position="196"/>
    </location>
</feature>
<comment type="caution">
    <text evidence="6">The sequence shown here is derived from an EMBL/GenBank/DDBJ whole genome shotgun (WGS) entry which is preliminary data.</text>
</comment>
<evidence type="ECO:0000256" key="4">
    <source>
        <dbReference type="ARBA" id="ARBA00023136"/>
    </source>
</evidence>
<evidence type="ECO:0000313" key="6">
    <source>
        <dbReference type="EMBL" id="GBB97078.1"/>
    </source>
</evidence>
<feature type="transmembrane region" description="Helical" evidence="5">
    <location>
        <begin position="51"/>
        <end position="70"/>
    </location>
</feature>
<evidence type="ECO:0000313" key="7">
    <source>
        <dbReference type="Proteomes" id="UP000247702"/>
    </source>
</evidence>
<evidence type="ECO:0000256" key="3">
    <source>
        <dbReference type="ARBA" id="ARBA00022989"/>
    </source>
</evidence>
<feature type="transmembrane region" description="Helical" evidence="5">
    <location>
        <begin position="216"/>
        <end position="239"/>
    </location>
</feature>
<gene>
    <name evidence="6" type="ORF">RclHR1_02910006</name>
</gene>
<evidence type="ECO:0008006" key="8">
    <source>
        <dbReference type="Google" id="ProtNLM"/>
    </source>
</evidence>
<evidence type="ECO:0000256" key="5">
    <source>
        <dbReference type="SAM" id="Phobius"/>
    </source>
</evidence>
<name>A0A2Z6RZ40_9GLOM</name>
<keyword evidence="4 5" id="KW-0472">Membrane</keyword>
<organism evidence="6 7">
    <name type="scientific">Rhizophagus clarus</name>
    <dbReference type="NCBI Taxonomy" id="94130"/>
    <lineage>
        <taxon>Eukaryota</taxon>
        <taxon>Fungi</taxon>
        <taxon>Fungi incertae sedis</taxon>
        <taxon>Mucoromycota</taxon>
        <taxon>Glomeromycotina</taxon>
        <taxon>Glomeromycetes</taxon>
        <taxon>Glomerales</taxon>
        <taxon>Glomeraceae</taxon>
        <taxon>Rhizophagus</taxon>
    </lineage>
</organism>
<dbReference type="AlphaFoldDB" id="A0A2Z6RZ40"/>